<dbReference type="InterPro" id="IPR035897">
    <property type="entry name" value="Toll_tir_struct_dom_sf"/>
</dbReference>
<evidence type="ECO:0000259" key="7">
    <source>
        <dbReference type="PROSITE" id="PS50158"/>
    </source>
</evidence>
<dbReference type="InterPro" id="IPR042197">
    <property type="entry name" value="Apaf_helical"/>
</dbReference>
<feature type="compositionally biased region" description="Basic residues" evidence="5">
    <location>
        <begin position="938"/>
        <end position="948"/>
    </location>
</feature>
<feature type="domain" description="TIR" evidence="6">
    <location>
        <begin position="19"/>
        <end position="182"/>
    </location>
</feature>
<evidence type="ECO:0000259" key="6">
    <source>
        <dbReference type="PROSITE" id="PS50104"/>
    </source>
</evidence>
<dbReference type="FunFam" id="1.10.8.430:FF:000002">
    <property type="entry name" value="Disease resistance protein (TIR-NBS-LRR class)"/>
    <property type="match status" value="1"/>
</dbReference>
<keyword evidence="1" id="KW-0433">Leucine-rich repeat</keyword>
<dbReference type="PANTHER" id="PTHR11017">
    <property type="entry name" value="LEUCINE-RICH REPEAT-CONTAINING PROTEIN"/>
    <property type="match status" value="1"/>
</dbReference>
<dbReference type="Pfam" id="PF01582">
    <property type="entry name" value="TIR"/>
    <property type="match status" value="1"/>
</dbReference>
<dbReference type="PROSITE" id="PS50104">
    <property type="entry name" value="TIR"/>
    <property type="match status" value="1"/>
</dbReference>
<name>A0A7N2MYZ4_QUELO</name>
<dbReference type="Pfam" id="PF23282">
    <property type="entry name" value="WHD_ROQ1"/>
    <property type="match status" value="1"/>
</dbReference>
<sequence length="968" mass="109661">MRIGGAPTSSLDSSSTAQWKYDVFLSFRGIDTRRSFTDHLYAALKQKGIFTFRDNEELERGKYVSMELLKAIEESRSFKSSYDLSCGRRNFGGKGHSRTFIMKGELVLFTIPSRNNVYMIGICGMGGLGKTTLARVFYEMCSNHFEGSSFIANVREVNEKNGLLPLQKQLLQQILEERNIEVCNVYEGVNMIKNTLHQKKVLLVLDDVNELDQLENLVGEHDWFGSGSWIIITTRDKHLLVQHGVDEDKIYSPNTLKDEDALKPFCSKAFKKEQPEEGFVNVSYRVVNYAKGLPLALIVLGSFLAKRTIDIWESALESLQKIPNKKIVDILKVSYDGLEEMMKEIFLDIACFFGGGSVYKVMEILENCGFDARIGVSVLMDKSLVTIEFGKLWMHDLLQEMGREIIRRESPEEPGKRSRLWLRKDLLHALTNNTATEAIQAIYLNSLGEESLHNIEVSPKALSKTYNLRLLIIDGAHIPNGLDYLSNNLRYLYLFGYSSKCLPSSFQPEKLVKLTLLMSGIEYLWEGIKYLDKLKYIDLSGSEKLIWTPEFSGSLERLRLGGCINLVEIHPSIGKLSRLIVLDLGGCRSLINLPSMRSKMESLEVLNLNGCSKLKEIEFEGILKSLPSSIECSTTLTLLYLRDGQYLKCLPTDIFVILRCLENLSIFGTSILAKLSEKLWKLKCLLDFEFSGNAMREICHSFLHRYLSHYSGFNWNGLKETAPGTLRTTCFFSADGKGVSWPQTSPSLVPLSGFKSGACCSKTYYVGKDLGNSLGHYLETNKRMWLTEQARFLRIRVDIPLNKPLRRGGNILNLDGEKTWVNFKYERLPSFCYVCGFLGHDEKHCPNFSCNPDSPKQYEEWLRATGSQKSSADRQKSSNSWSFEDEQSGRSSGRSASTMTNPSDSTSKLGAPSEIHVNQLNRDFVKPQNPDRKESSRSHARIFRKRTVKVQNSNSPSQTSPHVTRRGL</sequence>
<evidence type="ECO:0000256" key="1">
    <source>
        <dbReference type="ARBA" id="ARBA00022614"/>
    </source>
</evidence>
<evidence type="ECO:0000313" key="9">
    <source>
        <dbReference type="Proteomes" id="UP000594261"/>
    </source>
</evidence>
<feature type="compositionally biased region" description="Polar residues" evidence="5">
    <location>
        <begin position="949"/>
        <end position="962"/>
    </location>
</feature>
<dbReference type="Gene3D" id="1.10.8.430">
    <property type="entry name" value="Helical domain of apoptotic protease-activating factors"/>
    <property type="match status" value="1"/>
</dbReference>
<dbReference type="InterPro" id="IPR027417">
    <property type="entry name" value="P-loop_NTPase"/>
</dbReference>
<dbReference type="GO" id="GO:0006952">
    <property type="term" value="P:defense response"/>
    <property type="evidence" value="ECO:0007669"/>
    <property type="project" value="UniProtKB-KW"/>
</dbReference>
<dbReference type="Gene3D" id="3.40.50.300">
    <property type="entry name" value="P-loop containing nucleotide triphosphate hydrolases"/>
    <property type="match status" value="1"/>
</dbReference>
<feature type="region of interest" description="Disordered" evidence="5">
    <location>
        <begin position="864"/>
        <end position="968"/>
    </location>
</feature>
<dbReference type="GO" id="GO:0007165">
    <property type="term" value="P:signal transduction"/>
    <property type="evidence" value="ECO:0007669"/>
    <property type="project" value="InterPro"/>
</dbReference>
<reference evidence="8" key="2">
    <citation type="submission" date="2021-01" db="UniProtKB">
        <authorList>
            <consortium name="EnsemblPlants"/>
        </authorList>
    </citation>
    <scope>IDENTIFICATION</scope>
</reference>
<feature type="compositionally biased region" description="Basic and acidic residues" evidence="5">
    <location>
        <begin position="923"/>
        <end position="937"/>
    </location>
</feature>
<dbReference type="InterPro" id="IPR000157">
    <property type="entry name" value="TIR_dom"/>
</dbReference>
<dbReference type="SUPFAM" id="SSF46785">
    <property type="entry name" value="Winged helix' DNA-binding domain"/>
    <property type="match status" value="1"/>
</dbReference>
<dbReference type="Gramene" id="QL11p053357:mrna">
    <property type="protein sequence ID" value="QL11p053357:mrna"/>
    <property type="gene ID" value="QL11p053357"/>
</dbReference>
<dbReference type="InterPro" id="IPR025836">
    <property type="entry name" value="Zn_knuckle_CX2CX4HX4C"/>
</dbReference>
<reference evidence="8 9" key="1">
    <citation type="journal article" date="2016" name="G3 (Bethesda)">
        <title>First Draft Assembly and Annotation of the Genome of a California Endemic Oak Quercus lobata Nee (Fagaceae).</title>
        <authorList>
            <person name="Sork V.L."/>
            <person name="Fitz-Gibbon S.T."/>
            <person name="Puiu D."/>
            <person name="Crepeau M."/>
            <person name="Gugger P.F."/>
            <person name="Sherman R."/>
            <person name="Stevens K."/>
            <person name="Langley C.H."/>
            <person name="Pellegrini M."/>
            <person name="Salzberg S.L."/>
        </authorList>
    </citation>
    <scope>NUCLEOTIDE SEQUENCE [LARGE SCALE GENOMIC DNA]</scope>
    <source>
        <strain evidence="8 9">cv. SW786</strain>
    </source>
</reference>
<dbReference type="SUPFAM" id="SSF52200">
    <property type="entry name" value="Toll/Interleukin receptor TIR domain"/>
    <property type="match status" value="1"/>
</dbReference>
<keyword evidence="2" id="KW-0677">Repeat</keyword>
<evidence type="ECO:0000256" key="5">
    <source>
        <dbReference type="SAM" id="MobiDB-lite"/>
    </source>
</evidence>
<dbReference type="Gene3D" id="3.80.10.10">
    <property type="entry name" value="Ribonuclease Inhibitor"/>
    <property type="match status" value="1"/>
</dbReference>
<evidence type="ECO:0000256" key="2">
    <source>
        <dbReference type="ARBA" id="ARBA00022737"/>
    </source>
</evidence>
<proteinExistence type="predicted"/>
<evidence type="ECO:0000256" key="3">
    <source>
        <dbReference type="ARBA" id="ARBA00022821"/>
    </source>
</evidence>
<feature type="domain" description="CCHC-type" evidence="7">
    <location>
        <begin position="832"/>
        <end position="847"/>
    </location>
</feature>
<dbReference type="AlphaFoldDB" id="A0A7N2MYZ4"/>
<dbReference type="SUPFAM" id="SSF52540">
    <property type="entry name" value="P-loop containing nucleoside triphosphate hydrolases"/>
    <property type="match status" value="1"/>
</dbReference>
<dbReference type="EMBL" id="LRBV02000011">
    <property type="status" value="NOT_ANNOTATED_CDS"/>
    <property type="molecule type" value="Genomic_DNA"/>
</dbReference>
<dbReference type="InterPro" id="IPR036390">
    <property type="entry name" value="WH_DNA-bd_sf"/>
</dbReference>
<dbReference type="PRINTS" id="PR00364">
    <property type="entry name" value="DISEASERSIST"/>
</dbReference>
<dbReference type="Pfam" id="PF00931">
    <property type="entry name" value="NB-ARC"/>
    <property type="match status" value="1"/>
</dbReference>
<dbReference type="EnsemblPlants" id="QL11p053357:mrna">
    <property type="protein sequence ID" value="QL11p053357:mrna"/>
    <property type="gene ID" value="QL11p053357"/>
</dbReference>
<dbReference type="InterPro" id="IPR002182">
    <property type="entry name" value="NB-ARC"/>
</dbReference>
<dbReference type="GO" id="GO:0003676">
    <property type="term" value="F:nucleic acid binding"/>
    <property type="evidence" value="ECO:0007669"/>
    <property type="project" value="InterPro"/>
</dbReference>
<dbReference type="InParanoid" id="A0A7N2MYZ4"/>
<dbReference type="PROSITE" id="PS50158">
    <property type="entry name" value="ZF_CCHC"/>
    <property type="match status" value="1"/>
</dbReference>
<keyword evidence="3" id="KW-0611">Plant defense</keyword>
<dbReference type="InterPro" id="IPR044974">
    <property type="entry name" value="Disease_R_plants"/>
</dbReference>
<keyword evidence="4" id="KW-0479">Metal-binding</keyword>
<protein>
    <submittedName>
        <fullName evidence="8">Uncharacterized protein</fullName>
    </submittedName>
</protein>
<feature type="compositionally biased region" description="Polar residues" evidence="5">
    <location>
        <begin position="889"/>
        <end position="908"/>
    </location>
</feature>
<keyword evidence="4" id="KW-0862">Zinc</keyword>
<dbReference type="InterPro" id="IPR058192">
    <property type="entry name" value="WHD_ROQ1-like"/>
</dbReference>
<dbReference type="InterPro" id="IPR001878">
    <property type="entry name" value="Znf_CCHC"/>
</dbReference>
<dbReference type="GO" id="GO:0008270">
    <property type="term" value="F:zinc ion binding"/>
    <property type="evidence" value="ECO:0007669"/>
    <property type="project" value="UniProtKB-KW"/>
</dbReference>
<dbReference type="Pfam" id="PF14392">
    <property type="entry name" value="zf-CCHC_4"/>
    <property type="match status" value="1"/>
</dbReference>
<dbReference type="PANTHER" id="PTHR11017:SF573">
    <property type="entry name" value="ADP-RIBOSYL CYCLASE_CYCLIC ADP-RIBOSE HYDROLASE"/>
    <property type="match status" value="1"/>
</dbReference>
<dbReference type="InterPro" id="IPR032675">
    <property type="entry name" value="LRR_dom_sf"/>
</dbReference>
<dbReference type="SUPFAM" id="SSF52058">
    <property type="entry name" value="L domain-like"/>
    <property type="match status" value="1"/>
</dbReference>
<evidence type="ECO:0000256" key="4">
    <source>
        <dbReference type="PROSITE-ProRule" id="PRU00047"/>
    </source>
</evidence>
<accession>A0A7N2MYZ4</accession>
<evidence type="ECO:0000313" key="8">
    <source>
        <dbReference type="EnsemblPlants" id="QL11p053357:mrna"/>
    </source>
</evidence>
<dbReference type="GO" id="GO:0043531">
    <property type="term" value="F:ADP binding"/>
    <property type="evidence" value="ECO:0007669"/>
    <property type="project" value="InterPro"/>
</dbReference>
<organism evidence="8 9">
    <name type="scientific">Quercus lobata</name>
    <name type="common">Valley oak</name>
    <dbReference type="NCBI Taxonomy" id="97700"/>
    <lineage>
        <taxon>Eukaryota</taxon>
        <taxon>Viridiplantae</taxon>
        <taxon>Streptophyta</taxon>
        <taxon>Embryophyta</taxon>
        <taxon>Tracheophyta</taxon>
        <taxon>Spermatophyta</taxon>
        <taxon>Magnoliopsida</taxon>
        <taxon>eudicotyledons</taxon>
        <taxon>Gunneridae</taxon>
        <taxon>Pentapetalae</taxon>
        <taxon>rosids</taxon>
        <taxon>fabids</taxon>
        <taxon>Fagales</taxon>
        <taxon>Fagaceae</taxon>
        <taxon>Quercus</taxon>
    </lineage>
</organism>
<keyword evidence="4" id="KW-0863">Zinc-finger</keyword>
<dbReference type="Gene3D" id="3.40.50.10140">
    <property type="entry name" value="Toll/interleukin-1 receptor homology (TIR) domain"/>
    <property type="match status" value="1"/>
</dbReference>
<dbReference type="Proteomes" id="UP000594261">
    <property type="component" value="Chromosome 11"/>
</dbReference>
<keyword evidence="9" id="KW-1185">Reference proteome</keyword>